<gene>
    <name evidence="2" type="ORF">ACFONL_11050</name>
</gene>
<dbReference type="EMBL" id="JBHRYC010000051">
    <property type="protein sequence ID" value="MFC3637904.1"/>
    <property type="molecule type" value="Genomic_DNA"/>
</dbReference>
<feature type="domain" description="Transposase IS204/IS1001/IS1096/IS1165 zinc-finger" evidence="1">
    <location>
        <begin position="43"/>
        <end position="86"/>
    </location>
</feature>
<comment type="caution">
    <text evidence="2">The sequence shown here is derived from an EMBL/GenBank/DDBJ whole genome shotgun (WGS) entry which is preliminary data.</text>
</comment>
<organism evidence="2 3">
    <name type="scientific">Camelimonas fluminis</name>
    <dbReference type="NCBI Taxonomy" id="1576911"/>
    <lineage>
        <taxon>Bacteria</taxon>
        <taxon>Pseudomonadati</taxon>
        <taxon>Pseudomonadota</taxon>
        <taxon>Alphaproteobacteria</taxon>
        <taxon>Hyphomicrobiales</taxon>
        <taxon>Chelatococcaceae</taxon>
        <taxon>Camelimonas</taxon>
    </lineage>
</organism>
<dbReference type="Pfam" id="PF14690">
    <property type="entry name" value="Zn_ribbon_ISL3"/>
    <property type="match status" value="1"/>
</dbReference>
<keyword evidence="3" id="KW-1185">Reference proteome</keyword>
<dbReference type="InterPro" id="IPR029261">
    <property type="entry name" value="Transposase_Znf"/>
</dbReference>
<sequence length="160" mass="17878">MEDQRIRNQFQRASLAPEGFVEDGGEVVGGAVEILLRSRQISGTCPDCGRQSRRVQSRYARRPADLPLGGRRVMLTIMARRFWCDAVLCGRLIFCEQFGDNVLARHGRRTQRLEIIVHHLPGARRPTCRSICQSPYGAGTKPAHGMAGTGMSRLSCWPSR</sequence>
<protein>
    <submittedName>
        <fullName evidence="2">Transposase family protein</fullName>
    </submittedName>
</protein>
<accession>A0ABV7UIM1</accession>
<proteinExistence type="predicted"/>
<dbReference type="RefSeq" id="WP_244643237.1">
    <property type="nucleotide sequence ID" value="NZ_BNCG01000020.1"/>
</dbReference>
<reference evidence="3" key="1">
    <citation type="journal article" date="2019" name="Int. J. Syst. Evol. Microbiol.">
        <title>The Global Catalogue of Microorganisms (GCM) 10K type strain sequencing project: providing services to taxonomists for standard genome sequencing and annotation.</title>
        <authorList>
            <consortium name="The Broad Institute Genomics Platform"/>
            <consortium name="The Broad Institute Genome Sequencing Center for Infectious Disease"/>
            <person name="Wu L."/>
            <person name="Ma J."/>
        </authorList>
    </citation>
    <scope>NUCLEOTIDE SEQUENCE [LARGE SCALE GENOMIC DNA]</scope>
    <source>
        <strain evidence="3">KCTC 42282</strain>
    </source>
</reference>
<dbReference type="Proteomes" id="UP001595704">
    <property type="component" value="Unassembled WGS sequence"/>
</dbReference>
<evidence type="ECO:0000259" key="1">
    <source>
        <dbReference type="Pfam" id="PF14690"/>
    </source>
</evidence>
<evidence type="ECO:0000313" key="3">
    <source>
        <dbReference type="Proteomes" id="UP001595704"/>
    </source>
</evidence>
<name>A0ABV7UIM1_9HYPH</name>
<evidence type="ECO:0000313" key="2">
    <source>
        <dbReference type="EMBL" id="MFC3637904.1"/>
    </source>
</evidence>